<dbReference type="AlphaFoldDB" id="A0A2J6PXZ6"/>
<name>A0A2J6PXZ6_9HELO</name>
<evidence type="ECO:0000313" key="3">
    <source>
        <dbReference type="Proteomes" id="UP000235672"/>
    </source>
</evidence>
<reference evidence="2 3" key="1">
    <citation type="submission" date="2016-05" db="EMBL/GenBank/DDBJ databases">
        <title>A degradative enzymes factory behind the ericoid mycorrhizal symbiosis.</title>
        <authorList>
            <consortium name="DOE Joint Genome Institute"/>
            <person name="Martino E."/>
            <person name="Morin E."/>
            <person name="Grelet G."/>
            <person name="Kuo A."/>
            <person name="Kohler A."/>
            <person name="Daghino S."/>
            <person name="Barry K."/>
            <person name="Choi C."/>
            <person name="Cichocki N."/>
            <person name="Clum A."/>
            <person name="Copeland A."/>
            <person name="Hainaut M."/>
            <person name="Haridas S."/>
            <person name="Labutti K."/>
            <person name="Lindquist E."/>
            <person name="Lipzen A."/>
            <person name="Khouja H.-R."/>
            <person name="Murat C."/>
            <person name="Ohm R."/>
            <person name="Olson A."/>
            <person name="Spatafora J."/>
            <person name="Veneault-Fourrey C."/>
            <person name="Henrissat B."/>
            <person name="Grigoriev I."/>
            <person name="Martin F."/>
            <person name="Perotto S."/>
        </authorList>
    </citation>
    <scope>NUCLEOTIDE SEQUENCE [LARGE SCALE GENOMIC DNA]</scope>
    <source>
        <strain evidence="2 3">UAMH 7357</strain>
    </source>
</reference>
<sequence>MAGQENQERQESPIAPEKNTAATSLDPKKADGFSAVRFASVNEEIEPAKIDSTPSSSQAISGNEAEKLKEISQTLHGTRLQERRMSHFAFEPVSLPASRVCRPLSLIKSGVSERVNLGSMLILHGDLSCSPGRSSAFCHFPGIRSP</sequence>
<feature type="compositionally biased region" description="Basic and acidic residues" evidence="1">
    <location>
        <begin position="1"/>
        <end position="11"/>
    </location>
</feature>
<evidence type="ECO:0000256" key="1">
    <source>
        <dbReference type="SAM" id="MobiDB-lite"/>
    </source>
</evidence>
<protein>
    <submittedName>
        <fullName evidence="2">Uncharacterized protein</fullName>
    </submittedName>
</protein>
<organism evidence="2 3">
    <name type="scientific">Hyaloscypha hepaticicola</name>
    <dbReference type="NCBI Taxonomy" id="2082293"/>
    <lineage>
        <taxon>Eukaryota</taxon>
        <taxon>Fungi</taxon>
        <taxon>Dikarya</taxon>
        <taxon>Ascomycota</taxon>
        <taxon>Pezizomycotina</taxon>
        <taxon>Leotiomycetes</taxon>
        <taxon>Helotiales</taxon>
        <taxon>Hyaloscyphaceae</taxon>
        <taxon>Hyaloscypha</taxon>
    </lineage>
</organism>
<dbReference type="Proteomes" id="UP000235672">
    <property type="component" value="Unassembled WGS sequence"/>
</dbReference>
<proteinExistence type="predicted"/>
<feature type="region of interest" description="Disordered" evidence="1">
    <location>
        <begin position="1"/>
        <end position="28"/>
    </location>
</feature>
<evidence type="ECO:0000313" key="2">
    <source>
        <dbReference type="EMBL" id="PMD18905.1"/>
    </source>
</evidence>
<accession>A0A2J6PXZ6</accession>
<gene>
    <name evidence="2" type="ORF">NA56DRAFT_209419</name>
</gene>
<dbReference type="OrthoDB" id="10506142at2759"/>
<dbReference type="EMBL" id="KZ613491">
    <property type="protein sequence ID" value="PMD18905.1"/>
    <property type="molecule type" value="Genomic_DNA"/>
</dbReference>
<keyword evidence="3" id="KW-1185">Reference proteome</keyword>